<comment type="caution">
    <text evidence="11">The sequence shown here is derived from an EMBL/GenBank/DDBJ whole genome shotgun (WGS) entry which is preliminary data.</text>
</comment>
<feature type="compositionally biased region" description="Basic and acidic residues" evidence="9">
    <location>
        <begin position="372"/>
        <end position="383"/>
    </location>
</feature>
<keyword evidence="6" id="KW-1015">Disulfide bond</keyword>
<dbReference type="PROSITE" id="PS00250">
    <property type="entry name" value="TGF_BETA_1"/>
    <property type="match status" value="1"/>
</dbReference>
<evidence type="ECO:0000256" key="7">
    <source>
        <dbReference type="ARBA" id="ARBA00023180"/>
    </source>
</evidence>
<dbReference type="EMBL" id="JBAMIC010000002">
    <property type="protein sequence ID" value="KAK7111220.1"/>
    <property type="molecule type" value="Genomic_DNA"/>
</dbReference>
<dbReference type="InterPro" id="IPR017948">
    <property type="entry name" value="TGFb_CS"/>
</dbReference>
<accession>A0AAN9BX37</accession>
<keyword evidence="5 8" id="KW-0339">Growth factor</keyword>
<feature type="region of interest" description="Disordered" evidence="9">
    <location>
        <begin position="169"/>
        <end position="201"/>
    </location>
</feature>
<evidence type="ECO:0000256" key="6">
    <source>
        <dbReference type="ARBA" id="ARBA00023157"/>
    </source>
</evidence>
<keyword evidence="4" id="KW-0732">Signal</keyword>
<gene>
    <name evidence="11" type="ORF">V1264_010892</name>
</gene>
<dbReference type="Pfam" id="PF00688">
    <property type="entry name" value="TGFb_propeptide"/>
    <property type="match status" value="1"/>
</dbReference>
<dbReference type="PROSITE" id="PS51362">
    <property type="entry name" value="TGF_BETA_2"/>
    <property type="match status" value="1"/>
</dbReference>
<name>A0AAN9BX37_9CAEN</name>
<feature type="compositionally biased region" description="Basic residues" evidence="9">
    <location>
        <begin position="387"/>
        <end position="401"/>
    </location>
</feature>
<dbReference type="Gene3D" id="2.60.120.970">
    <property type="match status" value="1"/>
</dbReference>
<reference evidence="11 12" key="1">
    <citation type="submission" date="2024-02" db="EMBL/GenBank/DDBJ databases">
        <title>Chromosome-scale genome assembly of the rough periwinkle Littorina saxatilis.</title>
        <authorList>
            <person name="De Jode A."/>
            <person name="Faria R."/>
            <person name="Formenti G."/>
            <person name="Sims Y."/>
            <person name="Smith T.P."/>
            <person name="Tracey A."/>
            <person name="Wood J.M.D."/>
            <person name="Zagrodzka Z.B."/>
            <person name="Johannesson K."/>
            <person name="Butlin R.K."/>
            <person name="Leder E.H."/>
        </authorList>
    </citation>
    <scope>NUCLEOTIDE SEQUENCE [LARGE SCALE GENOMIC DNA]</scope>
    <source>
        <strain evidence="11">Snail1</strain>
        <tissue evidence="11">Muscle</tissue>
    </source>
</reference>
<dbReference type="InterPro" id="IPR015615">
    <property type="entry name" value="TGF-beta-rel"/>
</dbReference>
<dbReference type="AlphaFoldDB" id="A0AAN9BX37"/>
<dbReference type="CDD" id="cd13759">
    <property type="entry name" value="TGF_beta_NODAL"/>
    <property type="match status" value="1"/>
</dbReference>
<dbReference type="GO" id="GO:0005125">
    <property type="term" value="F:cytokine activity"/>
    <property type="evidence" value="ECO:0007669"/>
    <property type="project" value="TreeGrafter"/>
</dbReference>
<dbReference type="GO" id="GO:0005615">
    <property type="term" value="C:extracellular space"/>
    <property type="evidence" value="ECO:0007669"/>
    <property type="project" value="TreeGrafter"/>
</dbReference>
<evidence type="ECO:0000259" key="10">
    <source>
        <dbReference type="PROSITE" id="PS51362"/>
    </source>
</evidence>
<dbReference type="InterPro" id="IPR029034">
    <property type="entry name" value="Cystine-knot_cytokine"/>
</dbReference>
<evidence type="ECO:0000256" key="5">
    <source>
        <dbReference type="ARBA" id="ARBA00023030"/>
    </source>
</evidence>
<evidence type="ECO:0000313" key="12">
    <source>
        <dbReference type="Proteomes" id="UP001374579"/>
    </source>
</evidence>
<keyword evidence="3" id="KW-0964">Secreted</keyword>
<organism evidence="11 12">
    <name type="scientific">Littorina saxatilis</name>
    <dbReference type="NCBI Taxonomy" id="31220"/>
    <lineage>
        <taxon>Eukaryota</taxon>
        <taxon>Metazoa</taxon>
        <taxon>Spiralia</taxon>
        <taxon>Lophotrochozoa</taxon>
        <taxon>Mollusca</taxon>
        <taxon>Gastropoda</taxon>
        <taxon>Caenogastropoda</taxon>
        <taxon>Littorinimorpha</taxon>
        <taxon>Littorinoidea</taxon>
        <taxon>Littorinidae</taxon>
        <taxon>Littorina</taxon>
    </lineage>
</organism>
<keyword evidence="7" id="KW-0325">Glycoprotein</keyword>
<sequence>MSLLQFLRHCYMGNFPFHHAADCFCSTNNNATAHQRKRRRRKLVHKVHHHWSWFLRRLVQQMLLLPLLLLVLLSSPASAITLPVAMPPSHPKHFLTMSGQDFEAGQGSTSMVEAVTSNRVPVGLENQVVREDEVMYHFYKNGRLGANYRRKASTVFMVQLFNDLLRGLAPTRRQRNPGGSGGRGDTASAKDQNETEEEVPFTDTIRSFSAEVRYSKKKRATISFSIPLLPPNERLRSAEIRFLRKPTTRKRKKKMRIKLRIDVLRGGKKVEKVVLRERPAVQRDYFVFDVSRVLDSWINSYHGNISLKIRVPKKLEKTVLLSDASLKSTSLIALYLEDKEFLKNMYESYTTEEDSVNDNGDSSGGSGSDGADQSRSRAKRDSNSRGNGKRRRTRTRKTKRWYRAPKHEKCQMYDFEVDFDFIGWGQWIIHPKHFNARFCYGECPSPVDIKFKPTNHAMLQTLMRQKRPRLAPPACCVPIRLKPLSMLYFEYDEIVVRHHENMIADECGCR</sequence>
<evidence type="ECO:0000256" key="8">
    <source>
        <dbReference type="RuleBase" id="RU000354"/>
    </source>
</evidence>
<evidence type="ECO:0000256" key="3">
    <source>
        <dbReference type="ARBA" id="ARBA00022525"/>
    </source>
</evidence>
<feature type="region of interest" description="Disordered" evidence="9">
    <location>
        <begin position="352"/>
        <end position="401"/>
    </location>
</feature>
<dbReference type="FunFam" id="2.10.90.10:FF:000001">
    <property type="entry name" value="Bone morphogenetic protein 4"/>
    <property type="match status" value="1"/>
</dbReference>
<dbReference type="PANTHER" id="PTHR11848">
    <property type="entry name" value="TGF-BETA FAMILY"/>
    <property type="match status" value="1"/>
</dbReference>
<dbReference type="Proteomes" id="UP001374579">
    <property type="component" value="Unassembled WGS sequence"/>
</dbReference>
<evidence type="ECO:0000256" key="9">
    <source>
        <dbReference type="SAM" id="MobiDB-lite"/>
    </source>
</evidence>
<evidence type="ECO:0000256" key="4">
    <source>
        <dbReference type="ARBA" id="ARBA00022729"/>
    </source>
</evidence>
<evidence type="ECO:0000256" key="1">
    <source>
        <dbReference type="ARBA" id="ARBA00004613"/>
    </source>
</evidence>
<keyword evidence="12" id="KW-1185">Reference proteome</keyword>
<dbReference type="Gene3D" id="2.10.90.10">
    <property type="entry name" value="Cystine-knot cytokines"/>
    <property type="match status" value="1"/>
</dbReference>
<dbReference type="SMART" id="SM00204">
    <property type="entry name" value="TGFB"/>
    <property type="match status" value="1"/>
</dbReference>
<evidence type="ECO:0000313" key="11">
    <source>
        <dbReference type="EMBL" id="KAK7111220.1"/>
    </source>
</evidence>
<evidence type="ECO:0000256" key="2">
    <source>
        <dbReference type="ARBA" id="ARBA00006656"/>
    </source>
</evidence>
<dbReference type="GO" id="GO:0008083">
    <property type="term" value="F:growth factor activity"/>
    <property type="evidence" value="ECO:0007669"/>
    <property type="project" value="UniProtKB-KW"/>
</dbReference>
<comment type="subcellular location">
    <subcellularLocation>
        <location evidence="1">Secreted</location>
    </subcellularLocation>
</comment>
<dbReference type="PANTHER" id="PTHR11848:SF302">
    <property type="entry name" value="TGF-BETA FAMILY PROFILE DOMAIN-CONTAINING PROTEIN"/>
    <property type="match status" value="1"/>
</dbReference>
<feature type="domain" description="TGF-beta family profile" evidence="10">
    <location>
        <begin position="389"/>
        <end position="510"/>
    </location>
</feature>
<comment type="similarity">
    <text evidence="2 8">Belongs to the TGF-beta family.</text>
</comment>
<protein>
    <recommendedName>
        <fullName evidence="10">TGF-beta family profile domain-containing protein</fullName>
    </recommendedName>
</protein>
<proteinExistence type="inferred from homology"/>
<dbReference type="InterPro" id="IPR001111">
    <property type="entry name" value="TGF-b_propeptide"/>
</dbReference>
<dbReference type="Pfam" id="PF00019">
    <property type="entry name" value="TGF_beta"/>
    <property type="match status" value="1"/>
</dbReference>
<dbReference type="InterPro" id="IPR001839">
    <property type="entry name" value="TGF-b_C"/>
</dbReference>
<dbReference type="SUPFAM" id="SSF57501">
    <property type="entry name" value="Cystine-knot cytokines"/>
    <property type="match status" value="1"/>
</dbReference>